<dbReference type="Proteomes" id="UP000662373">
    <property type="component" value="Unassembled WGS sequence"/>
</dbReference>
<protein>
    <submittedName>
        <fullName evidence="1">Uncharacterized protein</fullName>
    </submittedName>
</protein>
<comment type="caution">
    <text evidence="1">The sequence shown here is derived from an EMBL/GenBank/DDBJ whole genome shotgun (WGS) entry which is preliminary data.</text>
</comment>
<name>A0A934KVX5_9FLAO</name>
<proteinExistence type="predicted"/>
<sequence length="184" mass="20674">MHKSIICIALLSILLTSCGQDQDPFSIQKQNIGSLTDSTQIKDLKRIFENDSIVNYIGSDEFTRGINTIDIYDSKGSALLSMSPNKRADSTAIFSSVRILDPRFKTEEGISTASTFKDIQDAYEISKIDNLINSIVVSVDDINAAFTIDKQELPSNLRFDRNLNIEASQIPDNAKIKYFFIHWN</sequence>
<evidence type="ECO:0000313" key="2">
    <source>
        <dbReference type="Proteomes" id="UP000662373"/>
    </source>
</evidence>
<dbReference type="PROSITE" id="PS51257">
    <property type="entry name" value="PROKAR_LIPOPROTEIN"/>
    <property type="match status" value="1"/>
</dbReference>
<dbReference type="RefSeq" id="WP_199599597.1">
    <property type="nucleotide sequence ID" value="NZ_JAEHJZ010000028.1"/>
</dbReference>
<reference evidence="1 2" key="1">
    <citation type="submission" date="2020-09" db="EMBL/GenBank/DDBJ databases">
        <title>Draft genome of Gelidibacter salicanalis PAMC21136.</title>
        <authorList>
            <person name="Park H."/>
        </authorList>
    </citation>
    <scope>NUCLEOTIDE SEQUENCE [LARGE SCALE GENOMIC DNA]</scope>
    <source>
        <strain evidence="1 2">PAMC21136</strain>
    </source>
</reference>
<gene>
    <name evidence="1" type="ORF">JEM65_11525</name>
</gene>
<dbReference type="AlphaFoldDB" id="A0A934KVX5"/>
<organism evidence="1 2">
    <name type="scientific">Gelidibacter salicanalis</name>
    <dbReference type="NCBI Taxonomy" id="291193"/>
    <lineage>
        <taxon>Bacteria</taxon>
        <taxon>Pseudomonadati</taxon>
        <taxon>Bacteroidota</taxon>
        <taxon>Flavobacteriia</taxon>
        <taxon>Flavobacteriales</taxon>
        <taxon>Flavobacteriaceae</taxon>
        <taxon>Gelidibacter</taxon>
    </lineage>
</organism>
<keyword evidence="2" id="KW-1185">Reference proteome</keyword>
<dbReference type="EMBL" id="JAEHJZ010000028">
    <property type="protein sequence ID" value="MBJ7881273.1"/>
    <property type="molecule type" value="Genomic_DNA"/>
</dbReference>
<accession>A0A934KVX5</accession>
<evidence type="ECO:0000313" key="1">
    <source>
        <dbReference type="EMBL" id="MBJ7881273.1"/>
    </source>
</evidence>